<sequence>MEHIIIYGSQYGSTRSYAEKLSEQTKIPALSYKNAPNLSDKKVIIYLGGLYAGGVLGLTKTLRHFSIQDGQKLILVTVGLADPNDPENQHNIRTSLQKQLPSKLLDQAKLFHLRGGIDYQKLSFGHRTIMKLLYRSLRKIPLEKQTEENRALIETYGKQVSYIDFSTLEPIIDEIKKAGTEH</sequence>
<dbReference type="PANTHER" id="PTHR38030:SF2">
    <property type="entry name" value="PROTOPORPHYRINOGEN IX DEHYDROGENASE [QUINONE]"/>
    <property type="match status" value="1"/>
</dbReference>
<comment type="caution">
    <text evidence="2">The sequence shown here is derived from an EMBL/GenBank/DDBJ whole genome shotgun (WGS) entry which is preliminary data.</text>
</comment>
<evidence type="ECO:0000259" key="1">
    <source>
        <dbReference type="Pfam" id="PF12724"/>
    </source>
</evidence>
<dbReference type="AlphaFoldDB" id="A0A7W8CZH1"/>
<name>A0A7W8CZH1_9FIRM</name>
<dbReference type="InterPro" id="IPR029039">
    <property type="entry name" value="Flavoprotein-like_sf"/>
</dbReference>
<feature type="domain" description="Flavodoxin" evidence="1">
    <location>
        <begin position="4"/>
        <end position="136"/>
    </location>
</feature>
<accession>A0A7W8CZH1</accession>
<dbReference type="RefSeq" id="WP_183374000.1">
    <property type="nucleotide sequence ID" value="NZ_JACHHD010000002.1"/>
</dbReference>
<dbReference type="Pfam" id="PF12724">
    <property type="entry name" value="Flavodoxin_5"/>
    <property type="match status" value="1"/>
</dbReference>
<organism evidence="2 3">
    <name type="scientific">Faecalicoccus acidiformans</name>
    <dbReference type="NCBI Taxonomy" id="915173"/>
    <lineage>
        <taxon>Bacteria</taxon>
        <taxon>Bacillati</taxon>
        <taxon>Bacillota</taxon>
        <taxon>Erysipelotrichia</taxon>
        <taxon>Erysipelotrichales</taxon>
        <taxon>Erysipelotrichaceae</taxon>
        <taxon>Faecalicoccus</taxon>
    </lineage>
</organism>
<dbReference type="InterPro" id="IPR052200">
    <property type="entry name" value="Protoporphyrinogen_IX_DH"/>
</dbReference>
<gene>
    <name evidence="2" type="ORF">HNQ43_000251</name>
</gene>
<dbReference type="SUPFAM" id="SSF52218">
    <property type="entry name" value="Flavoproteins"/>
    <property type="match status" value="1"/>
</dbReference>
<dbReference type="GO" id="GO:0006783">
    <property type="term" value="P:heme biosynthetic process"/>
    <property type="evidence" value="ECO:0007669"/>
    <property type="project" value="TreeGrafter"/>
</dbReference>
<dbReference type="Proteomes" id="UP000521313">
    <property type="component" value="Unassembled WGS sequence"/>
</dbReference>
<dbReference type="InterPro" id="IPR026816">
    <property type="entry name" value="Flavodoxin_dom"/>
</dbReference>
<evidence type="ECO:0000313" key="3">
    <source>
        <dbReference type="Proteomes" id="UP000521313"/>
    </source>
</evidence>
<evidence type="ECO:0000313" key="2">
    <source>
        <dbReference type="EMBL" id="MBB5184216.1"/>
    </source>
</evidence>
<proteinExistence type="predicted"/>
<dbReference type="EMBL" id="JACHHD010000002">
    <property type="protein sequence ID" value="MBB5184216.1"/>
    <property type="molecule type" value="Genomic_DNA"/>
</dbReference>
<dbReference type="GO" id="GO:0070819">
    <property type="term" value="F:menaquinone-dependent protoporphyrinogen oxidase activity"/>
    <property type="evidence" value="ECO:0007669"/>
    <property type="project" value="TreeGrafter"/>
</dbReference>
<dbReference type="PANTHER" id="PTHR38030">
    <property type="entry name" value="PROTOPORPHYRINOGEN IX DEHYDROGENASE [MENAQUINONE]"/>
    <property type="match status" value="1"/>
</dbReference>
<reference evidence="2 3" key="1">
    <citation type="submission" date="2020-08" db="EMBL/GenBank/DDBJ databases">
        <title>Genomic Encyclopedia of Type Strains, Phase IV (KMG-IV): sequencing the most valuable type-strain genomes for metagenomic binning, comparative biology and taxonomic classification.</title>
        <authorList>
            <person name="Goeker M."/>
        </authorList>
    </citation>
    <scope>NUCLEOTIDE SEQUENCE [LARGE SCALE GENOMIC DNA]</scope>
    <source>
        <strain evidence="2 3">DSM 26963</strain>
    </source>
</reference>
<protein>
    <submittedName>
        <fullName evidence="2">Menaquinone-dependent protoporphyrinogen IX oxidase</fullName>
    </submittedName>
</protein>
<dbReference type="GO" id="GO:0010181">
    <property type="term" value="F:FMN binding"/>
    <property type="evidence" value="ECO:0007669"/>
    <property type="project" value="TreeGrafter"/>
</dbReference>